<comment type="caution">
    <text evidence="1">The sequence shown here is derived from an EMBL/GenBank/DDBJ whole genome shotgun (WGS) entry which is preliminary data.</text>
</comment>
<organism evidence="1 2">
    <name type="scientific">Halioxenophilus aromaticivorans</name>
    <dbReference type="NCBI Taxonomy" id="1306992"/>
    <lineage>
        <taxon>Bacteria</taxon>
        <taxon>Pseudomonadati</taxon>
        <taxon>Pseudomonadota</taxon>
        <taxon>Gammaproteobacteria</taxon>
        <taxon>Alteromonadales</taxon>
        <taxon>Alteromonadaceae</taxon>
        <taxon>Halioxenophilus</taxon>
    </lineage>
</organism>
<dbReference type="AlphaFoldDB" id="A0AAV3UAJ4"/>
<proteinExistence type="predicted"/>
<evidence type="ECO:0000313" key="1">
    <source>
        <dbReference type="EMBL" id="GAA4961454.1"/>
    </source>
</evidence>
<evidence type="ECO:0000313" key="2">
    <source>
        <dbReference type="Proteomes" id="UP001409585"/>
    </source>
</evidence>
<name>A0AAV3UAJ4_9ALTE</name>
<dbReference type="Proteomes" id="UP001409585">
    <property type="component" value="Unassembled WGS sequence"/>
</dbReference>
<accession>A0AAV3UAJ4</accession>
<dbReference type="EMBL" id="BAABLX010000080">
    <property type="protein sequence ID" value="GAA4961454.1"/>
    <property type="molecule type" value="Genomic_DNA"/>
</dbReference>
<protein>
    <submittedName>
        <fullName evidence="1">Uncharacterized protein</fullName>
    </submittedName>
</protein>
<sequence length="52" mass="5800">MCGSPWVESILEIESISRAGVSLKIAEVITKEITKKTTKKTIRETLCPHNTQ</sequence>
<gene>
    <name evidence="1" type="ORF">GCM10025791_48710</name>
</gene>
<keyword evidence="2" id="KW-1185">Reference proteome</keyword>
<reference evidence="2" key="1">
    <citation type="journal article" date="2019" name="Int. J. Syst. Evol. Microbiol.">
        <title>The Global Catalogue of Microorganisms (GCM) 10K type strain sequencing project: providing services to taxonomists for standard genome sequencing and annotation.</title>
        <authorList>
            <consortium name="The Broad Institute Genomics Platform"/>
            <consortium name="The Broad Institute Genome Sequencing Center for Infectious Disease"/>
            <person name="Wu L."/>
            <person name="Ma J."/>
        </authorList>
    </citation>
    <scope>NUCLEOTIDE SEQUENCE [LARGE SCALE GENOMIC DNA]</scope>
    <source>
        <strain evidence="2">JCM 19134</strain>
    </source>
</reference>